<dbReference type="EMBL" id="CP001032">
    <property type="protein sequence ID" value="ACB74794.1"/>
    <property type="molecule type" value="Genomic_DNA"/>
</dbReference>
<evidence type="ECO:0000313" key="2">
    <source>
        <dbReference type="Proteomes" id="UP000007013"/>
    </source>
</evidence>
<evidence type="ECO:0000313" key="1">
    <source>
        <dbReference type="EMBL" id="ACB74794.1"/>
    </source>
</evidence>
<dbReference type="AlphaFoldDB" id="B1ZSV0"/>
<keyword evidence="2" id="KW-1185">Reference proteome</keyword>
<proteinExistence type="predicted"/>
<dbReference type="STRING" id="452637.Oter_1510"/>
<name>B1ZSV0_OPITP</name>
<reference evidence="1 2" key="1">
    <citation type="journal article" date="2011" name="J. Bacteriol.">
        <title>Genome sequence of the verrucomicrobium Opitutus terrae PB90-1, an abundant inhabitant of rice paddy soil ecosystems.</title>
        <authorList>
            <person name="van Passel M.W."/>
            <person name="Kant R."/>
            <person name="Palva A."/>
            <person name="Copeland A."/>
            <person name="Lucas S."/>
            <person name="Lapidus A."/>
            <person name="Glavina del Rio T."/>
            <person name="Pitluck S."/>
            <person name="Goltsman E."/>
            <person name="Clum A."/>
            <person name="Sun H."/>
            <person name="Schmutz J."/>
            <person name="Larimer F.W."/>
            <person name="Land M.L."/>
            <person name="Hauser L."/>
            <person name="Kyrpides N."/>
            <person name="Mikhailova N."/>
            <person name="Richardson P.P."/>
            <person name="Janssen P.H."/>
            <person name="de Vos W.M."/>
            <person name="Smidt H."/>
        </authorList>
    </citation>
    <scope>NUCLEOTIDE SEQUENCE [LARGE SCALE GENOMIC DNA]</scope>
    <source>
        <strain evidence="2">DSM 11246 / JCM 15787 / PB90-1</strain>
    </source>
</reference>
<sequence length="87" mass="9341">MPLDPLQQKVLGVVYDRGMVRGRDIKRQLAEVGDVGQLRVALAELAKQNLVTVQTGSLSLASERGVLDAYIAPLPSGQAAAAMELRR</sequence>
<dbReference type="KEGG" id="ote:Oter_1510"/>
<dbReference type="HOGENOM" id="CLU_2480319_0_0_0"/>
<dbReference type="RefSeq" id="WP_012374332.1">
    <property type="nucleotide sequence ID" value="NC_010571.1"/>
</dbReference>
<accession>B1ZSV0</accession>
<protein>
    <submittedName>
        <fullName evidence="1">Uncharacterized protein</fullName>
    </submittedName>
</protein>
<gene>
    <name evidence="1" type="ordered locus">Oter_1510</name>
</gene>
<organism evidence="1 2">
    <name type="scientific">Opitutus terrae (strain DSM 11246 / JCM 15787 / PB90-1)</name>
    <dbReference type="NCBI Taxonomy" id="452637"/>
    <lineage>
        <taxon>Bacteria</taxon>
        <taxon>Pseudomonadati</taxon>
        <taxon>Verrucomicrobiota</taxon>
        <taxon>Opitutia</taxon>
        <taxon>Opitutales</taxon>
        <taxon>Opitutaceae</taxon>
        <taxon>Opitutus</taxon>
    </lineage>
</organism>
<dbReference type="Proteomes" id="UP000007013">
    <property type="component" value="Chromosome"/>
</dbReference>